<protein>
    <submittedName>
        <fullName evidence="7">RNA polymerase sigma factor for flagellar operon</fullName>
    </submittedName>
</protein>
<dbReference type="AlphaFoldDB" id="A0A094YP84"/>
<dbReference type="PANTHER" id="PTHR30385">
    <property type="entry name" value="SIGMA FACTOR F FLAGELLAR"/>
    <property type="match status" value="1"/>
</dbReference>
<keyword evidence="2" id="KW-0731">Sigma factor</keyword>
<accession>A0A094YP84</accession>
<dbReference type="EMBL" id="JPGK01000001">
    <property type="protein sequence ID" value="KGA95016.1"/>
    <property type="molecule type" value="Genomic_DNA"/>
</dbReference>
<keyword evidence="7" id="KW-0969">Cilium</keyword>
<comment type="caution">
    <text evidence="7">The sequence shown here is derived from an EMBL/GenBank/DDBJ whole genome shotgun (WGS) entry which is preliminary data.</text>
</comment>
<proteinExistence type="predicted"/>
<evidence type="ECO:0000256" key="1">
    <source>
        <dbReference type="ARBA" id="ARBA00023015"/>
    </source>
</evidence>
<keyword evidence="7" id="KW-0282">Flagellum</keyword>
<reference evidence="7 8" key="1">
    <citation type="submission" date="2014-06" db="EMBL/GenBank/DDBJ databases">
        <title>Draft genome sequence of iron oxidizing acidophile Leptospirillum ferriphilum DSM14647.</title>
        <authorList>
            <person name="Cardenas J.P."/>
            <person name="Lazcano M."/>
            <person name="Ossandon F.J."/>
            <person name="Corbett M."/>
            <person name="Holmes D.S."/>
            <person name="Watkin E."/>
        </authorList>
    </citation>
    <scope>NUCLEOTIDE SEQUENCE [LARGE SCALE GENOMIC DNA]</scope>
    <source>
        <strain evidence="7 8">DSM 14647</strain>
    </source>
</reference>
<organism evidence="7 8">
    <name type="scientific">Leptospirillum ferriphilum</name>
    <dbReference type="NCBI Taxonomy" id="178606"/>
    <lineage>
        <taxon>Bacteria</taxon>
        <taxon>Pseudomonadati</taxon>
        <taxon>Nitrospirota</taxon>
        <taxon>Nitrospiria</taxon>
        <taxon>Nitrospirales</taxon>
        <taxon>Nitrospiraceae</taxon>
        <taxon>Leptospirillum</taxon>
    </lineage>
</organism>
<feature type="region of interest" description="Disordered" evidence="5">
    <location>
        <begin position="141"/>
        <end position="160"/>
    </location>
</feature>
<dbReference type="NCBIfam" id="TIGR02479">
    <property type="entry name" value="FliA_WhiG"/>
    <property type="match status" value="1"/>
</dbReference>
<dbReference type="PIRSF" id="PIRSF000770">
    <property type="entry name" value="RNA_pol_sigma-SigE/K"/>
    <property type="match status" value="1"/>
</dbReference>
<dbReference type="NCBIfam" id="NF005413">
    <property type="entry name" value="PRK06986.1"/>
    <property type="match status" value="1"/>
</dbReference>
<dbReference type="OrthoDB" id="9799825at2"/>
<evidence type="ECO:0000256" key="2">
    <source>
        <dbReference type="ARBA" id="ARBA00023082"/>
    </source>
</evidence>
<dbReference type="NCBIfam" id="TIGR02937">
    <property type="entry name" value="sigma70-ECF"/>
    <property type="match status" value="1"/>
</dbReference>
<dbReference type="RefSeq" id="WP_023524371.1">
    <property type="nucleotide sequence ID" value="NZ_JBPKCJ010000001.1"/>
</dbReference>
<dbReference type="PATRIC" id="fig|178606.4.peg.231"/>
<keyword evidence="4" id="KW-0804">Transcription</keyword>
<dbReference type="GO" id="GO:0016987">
    <property type="term" value="F:sigma factor activity"/>
    <property type="evidence" value="ECO:0007669"/>
    <property type="project" value="UniProtKB-KW"/>
</dbReference>
<dbReference type="InterPro" id="IPR013324">
    <property type="entry name" value="RNA_pol_sigma_r3/r4-like"/>
</dbReference>
<sequence>MPMDLDEDTLKEFAVTVKFFALRYSHRLPPELDIDDLISAGMGGLLDAARRFDPARGIKFKTLAEHRIRGAMLDEIRAADWMPRSVREKLTHVQQVKTELIARYKREPTRQEIAARMEMTEEEFDRLSVDIEPHHLVSLEDLMDPEDGDSPSLLDRLSAPQEGDPLASLLQNEVSEKLCQALDRLPEKQRLVLSLYYYEELTMKEVARVVGVSESRVSQIHGQALAALKQSLVETSETENVSSRQTVRHGG</sequence>
<dbReference type="GO" id="GO:0006352">
    <property type="term" value="P:DNA-templated transcription initiation"/>
    <property type="evidence" value="ECO:0007669"/>
    <property type="project" value="InterPro"/>
</dbReference>
<evidence type="ECO:0000313" key="7">
    <source>
        <dbReference type="EMBL" id="KGA95016.1"/>
    </source>
</evidence>
<gene>
    <name evidence="7" type="ORF">LptCag_2450</name>
</gene>
<dbReference type="InterPro" id="IPR012845">
    <property type="entry name" value="RNA_pol_sigma_FliA_WhiG"/>
</dbReference>
<dbReference type="SUPFAM" id="SSF88659">
    <property type="entry name" value="Sigma3 and sigma4 domains of RNA polymerase sigma factors"/>
    <property type="match status" value="2"/>
</dbReference>
<evidence type="ECO:0000256" key="3">
    <source>
        <dbReference type="ARBA" id="ARBA00023125"/>
    </source>
</evidence>
<keyword evidence="1" id="KW-0805">Transcription regulation</keyword>
<dbReference type="Pfam" id="PF04542">
    <property type="entry name" value="Sigma70_r2"/>
    <property type="match status" value="1"/>
</dbReference>
<dbReference type="CDD" id="cd06171">
    <property type="entry name" value="Sigma70_r4"/>
    <property type="match status" value="1"/>
</dbReference>
<keyword evidence="7" id="KW-0966">Cell projection</keyword>
<dbReference type="GO" id="GO:0003899">
    <property type="term" value="F:DNA-directed RNA polymerase activity"/>
    <property type="evidence" value="ECO:0007669"/>
    <property type="project" value="InterPro"/>
</dbReference>
<dbReference type="PRINTS" id="PR00046">
    <property type="entry name" value="SIGMA70FCT"/>
</dbReference>
<dbReference type="InterPro" id="IPR013325">
    <property type="entry name" value="RNA_pol_sigma_r2"/>
</dbReference>
<dbReference type="PROSITE" id="PS00716">
    <property type="entry name" value="SIGMA70_2"/>
    <property type="match status" value="1"/>
</dbReference>
<evidence type="ECO:0000256" key="4">
    <source>
        <dbReference type="ARBA" id="ARBA00023163"/>
    </source>
</evidence>
<dbReference type="Pfam" id="PF04545">
    <property type="entry name" value="Sigma70_r4"/>
    <property type="match status" value="1"/>
</dbReference>
<evidence type="ECO:0000256" key="5">
    <source>
        <dbReference type="SAM" id="MobiDB-lite"/>
    </source>
</evidence>
<dbReference type="GO" id="GO:0003677">
    <property type="term" value="F:DNA binding"/>
    <property type="evidence" value="ECO:0007669"/>
    <property type="project" value="UniProtKB-KW"/>
</dbReference>
<dbReference type="InterPro" id="IPR007624">
    <property type="entry name" value="RNA_pol_sigma70_r3"/>
</dbReference>
<dbReference type="PANTHER" id="PTHR30385:SF7">
    <property type="entry name" value="RNA POLYMERASE SIGMA FACTOR FLIA"/>
    <property type="match status" value="1"/>
</dbReference>
<dbReference type="Proteomes" id="UP000029452">
    <property type="component" value="Unassembled WGS sequence"/>
</dbReference>
<feature type="domain" description="RNA polymerase sigma-70" evidence="6">
    <location>
        <begin position="202"/>
        <end position="228"/>
    </location>
</feature>
<keyword evidence="3" id="KW-0238">DNA-binding</keyword>
<dbReference type="InterPro" id="IPR014284">
    <property type="entry name" value="RNA_pol_sigma-70_dom"/>
</dbReference>
<dbReference type="Pfam" id="PF04539">
    <property type="entry name" value="Sigma70_r3"/>
    <property type="match status" value="1"/>
</dbReference>
<name>A0A094YP84_9BACT</name>
<dbReference type="InterPro" id="IPR007627">
    <property type="entry name" value="RNA_pol_sigma70_r2"/>
</dbReference>
<dbReference type="Gene3D" id="1.20.140.160">
    <property type="match status" value="1"/>
</dbReference>
<evidence type="ECO:0000259" key="6">
    <source>
        <dbReference type="PROSITE" id="PS00716"/>
    </source>
</evidence>
<dbReference type="SUPFAM" id="SSF88946">
    <property type="entry name" value="Sigma2 domain of RNA polymerase sigma factors"/>
    <property type="match status" value="1"/>
</dbReference>
<evidence type="ECO:0000313" key="8">
    <source>
        <dbReference type="Proteomes" id="UP000029452"/>
    </source>
</evidence>
<dbReference type="InterPro" id="IPR000943">
    <property type="entry name" value="RNA_pol_sigma70"/>
</dbReference>
<dbReference type="Gene3D" id="1.10.1740.10">
    <property type="match status" value="1"/>
</dbReference>
<dbReference type="InterPro" id="IPR007630">
    <property type="entry name" value="RNA_pol_sigma70_r4"/>
</dbReference>